<dbReference type="AlphaFoldDB" id="A0A3R5XY15"/>
<dbReference type="EMBL" id="CP035108">
    <property type="protein sequence ID" value="QAR34017.1"/>
    <property type="molecule type" value="Genomic_DNA"/>
</dbReference>
<dbReference type="SUPFAM" id="SSF144015">
    <property type="entry name" value="Peptidoglycan deacetylase N-terminal noncatalytic region"/>
    <property type="match status" value="1"/>
</dbReference>
<dbReference type="PANTHER" id="PTHR35810">
    <property type="entry name" value="CYTOPLASMIC PROTEIN-RELATED"/>
    <property type="match status" value="1"/>
</dbReference>
<evidence type="ECO:0000313" key="3">
    <source>
        <dbReference type="Proteomes" id="UP000287502"/>
    </source>
</evidence>
<dbReference type="PANTHER" id="PTHR35810:SF1">
    <property type="entry name" value="CYTOPLASMIC PROTEIN"/>
    <property type="match status" value="1"/>
</dbReference>
<keyword evidence="3" id="KW-1185">Reference proteome</keyword>
<organism evidence="2 3">
    <name type="scientific">Geovibrio thiophilus</name>
    <dbReference type="NCBI Taxonomy" id="139438"/>
    <lineage>
        <taxon>Bacteria</taxon>
        <taxon>Pseudomonadati</taxon>
        <taxon>Deferribacterota</taxon>
        <taxon>Deferribacteres</taxon>
        <taxon>Deferribacterales</taxon>
        <taxon>Geovibrionaceae</taxon>
        <taxon>Geovibrio</taxon>
    </lineage>
</organism>
<evidence type="ECO:0000256" key="1">
    <source>
        <dbReference type="SAM" id="Coils"/>
    </source>
</evidence>
<dbReference type="OrthoDB" id="9802752at2"/>
<proteinExistence type="predicted"/>
<accession>A0A3R5XY15</accession>
<dbReference type="Pfam" id="PF13310">
    <property type="entry name" value="Virulence_RhuM"/>
    <property type="match status" value="1"/>
</dbReference>
<feature type="coiled-coil region" evidence="1">
    <location>
        <begin position="295"/>
        <end position="331"/>
    </location>
</feature>
<dbReference type="InterPro" id="IPR011204">
    <property type="entry name" value="Virulence_RhuM-like"/>
</dbReference>
<reference evidence="2 3" key="1">
    <citation type="submission" date="2019-01" db="EMBL/GenBank/DDBJ databases">
        <title>Geovibrio thiophilus DSM 11263, complete genome.</title>
        <authorList>
            <person name="Spring S."/>
            <person name="Bunk B."/>
            <person name="Sproer C."/>
        </authorList>
    </citation>
    <scope>NUCLEOTIDE SEQUENCE [LARGE SCALE GENOMIC DNA]</scope>
    <source>
        <strain evidence="2 3">DSM 11263</strain>
    </source>
</reference>
<protein>
    <submittedName>
        <fullName evidence="2">Cell filamentation protein Fic</fullName>
    </submittedName>
</protein>
<dbReference type="KEGG" id="gtl:EP073_11560"/>
<sequence length="334" mass="39205">MRMKNNSDLLIYQSENGDIKIDVRLQDDTVWLTQDQMAQLFGKAKSTINEHIKNIFDEKELIEEDVMRKFGNTEFSTKPTNYYSLDVIISVGYRVKSLQGTQFRIWATKRLKEYIVKGFALNDDRFKTGNSMNYFNELQERIREIRLSERFFYQKIKDIYRTSIDYDPKDEKTIEFFKIVQNKLIWAVSEQTAAELVYRRADAALPLMGMLSYGKKGDKPIRKSDITTSKNYLNGDEIKLLGLLVEQYLAFAETMAQQRTPMYMKDWIQRLDAIIQLNGRELLTHAGKISRAIADEKAAIEYEKYKDEQKRIEKEESLKELENDLKGLQKDING</sequence>
<dbReference type="PIRSF" id="PIRSF015268">
    <property type="entry name" value="Virulence_RhuM"/>
    <property type="match status" value="1"/>
</dbReference>
<name>A0A3R5XY15_9BACT</name>
<dbReference type="Proteomes" id="UP000287502">
    <property type="component" value="Chromosome"/>
</dbReference>
<evidence type="ECO:0000313" key="2">
    <source>
        <dbReference type="EMBL" id="QAR34017.1"/>
    </source>
</evidence>
<keyword evidence="1" id="KW-0175">Coiled coil</keyword>
<gene>
    <name evidence="2" type="ORF">EP073_11560</name>
</gene>